<evidence type="ECO:0000256" key="3">
    <source>
        <dbReference type="ARBA" id="ARBA00023015"/>
    </source>
</evidence>
<dbReference type="GO" id="GO:0006351">
    <property type="term" value="P:DNA-templated transcription"/>
    <property type="evidence" value="ECO:0007669"/>
    <property type="project" value="InterPro"/>
</dbReference>
<gene>
    <name evidence="9" type="ORF">FALBO_5367</name>
</gene>
<dbReference type="Proteomes" id="UP000554235">
    <property type="component" value="Unassembled WGS sequence"/>
</dbReference>
<sequence>MESKNIRKACDLCYRKRIKCDGQRPRCSNCQSYSSECTHEAASRQKKKKNKKPTAPANCRRREQQQQVGPVRTLHQNIQLEQAIDASLLAQKHASLLVPPPPVEVGDQRLQQSILSSPLLSFSLAHAPTPSPTPSPSYSRRPRKLELPSEEIVRHAIDVYLTTFNSVLPLFHPQSLYRTVDNWYRQPSESQRSPRDPSSWAAINVTLALALCHGPGNMSPVATQAISVAECLENAQSGLADVLAGDMDLQHVQILLGLGLLFLGARLDGLRAAVVFVSTAMRLAQAMGMHRRDYYPYHYEGIAPPEAIQRRRVFWIAYILDREVAARTRQAPIQQDADMDLDLPLDDDAGLEHSSEDTDKDYLV</sequence>
<dbReference type="CDD" id="cd00067">
    <property type="entry name" value="GAL4"/>
    <property type="match status" value="1"/>
</dbReference>
<dbReference type="PANTHER" id="PTHR46910:SF37">
    <property type="entry name" value="ZN(II)2CYS6 TRANSCRIPTION FACTOR (EUROFUNG)"/>
    <property type="match status" value="1"/>
</dbReference>
<keyword evidence="6" id="KW-0539">Nucleus</keyword>
<dbReference type="AlphaFoldDB" id="A0A8H4LGS9"/>
<dbReference type="EMBL" id="JAADYS010000697">
    <property type="protein sequence ID" value="KAF4467772.1"/>
    <property type="molecule type" value="Genomic_DNA"/>
</dbReference>
<dbReference type="PROSITE" id="PS50048">
    <property type="entry name" value="ZN2_CY6_FUNGAL_2"/>
    <property type="match status" value="1"/>
</dbReference>
<dbReference type="CDD" id="cd12148">
    <property type="entry name" value="fungal_TF_MHR"/>
    <property type="match status" value="1"/>
</dbReference>
<keyword evidence="2" id="KW-0479">Metal-binding</keyword>
<dbReference type="GO" id="GO:0008270">
    <property type="term" value="F:zinc ion binding"/>
    <property type="evidence" value="ECO:0007669"/>
    <property type="project" value="InterPro"/>
</dbReference>
<keyword evidence="10" id="KW-1185">Reference proteome</keyword>
<comment type="subcellular location">
    <subcellularLocation>
        <location evidence="1">Nucleus</location>
    </subcellularLocation>
</comment>
<protein>
    <submittedName>
        <fullName evidence="9">Fungal specific transcription factor domain-containing</fullName>
    </submittedName>
</protein>
<reference evidence="9 10" key="1">
    <citation type="submission" date="2020-01" db="EMBL/GenBank/DDBJ databases">
        <title>Identification and distribution of gene clusters putatively required for synthesis of sphingolipid metabolism inhibitors in phylogenetically diverse species of the filamentous fungus Fusarium.</title>
        <authorList>
            <person name="Kim H.-S."/>
            <person name="Busman M."/>
            <person name="Brown D.W."/>
            <person name="Divon H."/>
            <person name="Uhlig S."/>
            <person name="Proctor R.H."/>
        </authorList>
    </citation>
    <scope>NUCLEOTIDE SEQUENCE [LARGE SCALE GENOMIC DNA]</scope>
    <source>
        <strain evidence="9 10">NRRL 20459</strain>
    </source>
</reference>
<feature type="region of interest" description="Disordered" evidence="7">
    <location>
        <begin position="43"/>
        <end position="70"/>
    </location>
</feature>
<comment type="caution">
    <text evidence="9">The sequence shown here is derived from an EMBL/GenBank/DDBJ whole genome shotgun (WGS) entry which is preliminary data.</text>
</comment>
<evidence type="ECO:0000313" key="10">
    <source>
        <dbReference type="Proteomes" id="UP000554235"/>
    </source>
</evidence>
<evidence type="ECO:0000259" key="8">
    <source>
        <dbReference type="PROSITE" id="PS50048"/>
    </source>
</evidence>
<evidence type="ECO:0000256" key="5">
    <source>
        <dbReference type="ARBA" id="ARBA00023163"/>
    </source>
</evidence>
<evidence type="ECO:0000256" key="6">
    <source>
        <dbReference type="ARBA" id="ARBA00023242"/>
    </source>
</evidence>
<dbReference type="Pfam" id="PF04082">
    <property type="entry name" value="Fungal_trans"/>
    <property type="match status" value="1"/>
</dbReference>
<evidence type="ECO:0000313" key="9">
    <source>
        <dbReference type="EMBL" id="KAF4467772.1"/>
    </source>
</evidence>
<dbReference type="SUPFAM" id="SSF57701">
    <property type="entry name" value="Zn2/Cys6 DNA-binding domain"/>
    <property type="match status" value="1"/>
</dbReference>
<evidence type="ECO:0000256" key="4">
    <source>
        <dbReference type="ARBA" id="ARBA00023125"/>
    </source>
</evidence>
<keyword evidence="4" id="KW-0238">DNA-binding</keyword>
<dbReference type="GO" id="GO:0005634">
    <property type="term" value="C:nucleus"/>
    <property type="evidence" value="ECO:0007669"/>
    <property type="project" value="UniProtKB-SubCell"/>
</dbReference>
<dbReference type="PANTHER" id="PTHR46910">
    <property type="entry name" value="TRANSCRIPTION FACTOR PDR1"/>
    <property type="match status" value="1"/>
</dbReference>
<dbReference type="InterPro" id="IPR050987">
    <property type="entry name" value="AtrR-like"/>
</dbReference>
<evidence type="ECO:0000256" key="2">
    <source>
        <dbReference type="ARBA" id="ARBA00022723"/>
    </source>
</evidence>
<dbReference type="GO" id="GO:0000981">
    <property type="term" value="F:DNA-binding transcription factor activity, RNA polymerase II-specific"/>
    <property type="evidence" value="ECO:0007669"/>
    <property type="project" value="InterPro"/>
</dbReference>
<dbReference type="Pfam" id="PF00172">
    <property type="entry name" value="Zn_clus"/>
    <property type="match status" value="1"/>
</dbReference>
<dbReference type="SMART" id="SM00906">
    <property type="entry name" value="Fungal_trans"/>
    <property type="match status" value="1"/>
</dbReference>
<name>A0A8H4LGS9_9HYPO</name>
<keyword evidence="5" id="KW-0804">Transcription</keyword>
<dbReference type="GO" id="GO:0003677">
    <property type="term" value="F:DNA binding"/>
    <property type="evidence" value="ECO:0007669"/>
    <property type="project" value="UniProtKB-KW"/>
</dbReference>
<dbReference type="InterPro" id="IPR001138">
    <property type="entry name" value="Zn2Cys6_DnaBD"/>
</dbReference>
<dbReference type="InterPro" id="IPR036864">
    <property type="entry name" value="Zn2-C6_fun-type_DNA-bd_sf"/>
</dbReference>
<feature type="domain" description="Zn(2)-C6 fungal-type" evidence="8">
    <location>
        <begin position="9"/>
        <end position="39"/>
    </location>
</feature>
<accession>A0A8H4LGS9</accession>
<proteinExistence type="predicted"/>
<dbReference type="SMART" id="SM00066">
    <property type="entry name" value="GAL4"/>
    <property type="match status" value="1"/>
</dbReference>
<keyword evidence="3" id="KW-0805">Transcription regulation</keyword>
<evidence type="ECO:0000256" key="7">
    <source>
        <dbReference type="SAM" id="MobiDB-lite"/>
    </source>
</evidence>
<evidence type="ECO:0000256" key="1">
    <source>
        <dbReference type="ARBA" id="ARBA00004123"/>
    </source>
</evidence>
<dbReference type="InterPro" id="IPR007219">
    <property type="entry name" value="XnlR_reg_dom"/>
</dbReference>
<dbReference type="OrthoDB" id="2123952at2759"/>
<organism evidence="9 10">
    <name type="scientific">Fusarium albosuccineum</name>
    <dbReference type="NCBI Taxonomy" id="1237068"/>
    <lineage>
        <taxon>Eukaryota</taxon>
        <taxon>Fungi</taxon>
        <taxon>Dikarya</taxon>
        <taxon>Ascomycota</taxon>
        <taxon>Pezizomycotina</taxon>
        <taxon>Sordariomycetes</taxon>
        <taxon>Hypocreomycetidae</taxon>
        <taxon>Hypocreales</taxon>
        <taxon>Nectriaceae</taxon>
        <taxon>Fusarium</taxon>
        <taxon>Fusarium decemcellulare species complex</taxon>
    </lineage>
</organism>
<dbReference type="Gene3D" id="4.10.240.10">
    <property type="entry name" value="Zn(2)-C6 fungal-type DNA-binding domain"/>
    <property type="match status" value="1"/>
</dbReference>